<proteinExistence type="predicted"/>
<gene>
    <name evidence="2" type="ORF">TBIB3V08_LOCUS5005</name>
</gene>
<name>A0A7R9I204_9NEOP</name>
<dbReference type="EMBL" id="OD565773">
    <property type="protein sequence ID" value="CAD7442577.1"/>
    <property type="molecule type" value="Genomic_DNA"/>
</dbReference>
<feature type="region of interest" description="Disordered" evidence="1">
    <location>
        <begin position="67"/>
        <end position="90"/>
    </location>
</feature>
<accession>A0A7R9I204</accession>
<protein>
    <submittedName>
        <fullName evidence="2">Uncharacterized protein</fullName>
    </submittedName>
</protein>
<sequence>MSGTGEKAKLETKALKAKRPGFTDDRYNETSYYIENANCFKNRMSIAPRPMVARVFVSGRWREMSSSSPELVQDTVVGGSRGLGPAGRKESCLAPQSTNCSALSHQSDTVEVKLLVRVETKRLEPRSEPARLECCRVEHDSRQWHGGC</sequence>
<reference evidence="2" key="1">
    <citation type="submission" date="2020-11" db="EMBL/GenBank/DDBJ databases">
        <authorList>
            <person name="Tran Van P."/>
        </authorList>
    </citation>
    <scope>NUCLEOTIDE SEQUENCE</scope>
</reference>
<dbReference type="AlphaFoldDB" id="A0A7R9I204"/>
<organism evidence="2">
    <name type="scientific">Timema bartmani</name>
    <dbReference type="NCBI Taxonomy" id="61472"/>
    <lineage>
        <taxon>Eukaryota</taxon>
        <taxon>Metazoa</taxon>
        <taxon>Ecdysozoa</taxon>
        <taxon>Arthropoda</taxon>
        <taxon>Hexapoda</taxon>
        <taxon>Insecta</taxon>
        <taxon>Pterygota</taxon>
        <taxon>Neoptera</taxon>
        <taxon>Polyneoptera</taxon>
        <taxon>Phasmatodea</taxon>
        <taxon>Timematodea</taxon>
        <taxon>Timematoidea</taxon>
        <taxon>Timematidae</taxon>
        <taxon>Timema</taxon>
    </lineage>
</organism>
<evidence type="ECO:0000256" key="1">
    <source>
        <dbReference type="SAM" id="MobiDB-lite"/>
    </source>
</evidence>
<evidence type="ECO:0000313" key="2">
    <source>
        <dbReference type="EMBL" id="CAD7442577.1"/>
    </source>
</evidence>